<dbReference type="OrthoDB" id="9816357at2"/>
<keyword evidence="1" id="KW-0732">Signal</keyword>
<feature type="chain" id="PRO_5015750632" evidence="1">
    <location>
        <begin position="25"/>
        <end position="313"/>
    </location>
</feature>
<dbReference type="Proteomes" id="UP000245959">
    <property type="component" value="Unassembled WGS sequence"/>
</dbReference>
<reference evidence="3 4" key="1">
    <citation type="submission" date="2018-04" db="EMBL/GenBank/DDBJ databases">
        <title>Genomic Encyclopedia of Type Strains, Phase IV (KMG-IV): sequencing the most valuable type-strain genomes for metagenomic binning, comparative biology and taxonomic classification.</title>
        <authorList>
            <person name="Goeker M."/>
        </authorList>
    </citation>
    <scope>NUCLEOTIDE SEQUENCE [LARGE SCALE GENOMIC DNA]</scope>
    <source>
        <strain evidence="3 4">DSM 14823</strain>
    </source>
</reference>
<dbReference type="RefSeq" id="WP_116885241.1">
    <property type="nucleotide sequence ID" value="NZ_CABMMC010000042.1"/>
</dbReference>
<dbReference type="InterPro" id="IPR002491">
    <property type="entry name" value="ABC_transptr_periplasmic_BD"/>
</dbReference>
<name>A0A2U1ANK6_9BACT</name>
<evidence type="ECO:0000256" key="1">
    <source>
        <dbReference type="SAM" id="SignalP"/>
    </source>
</evidence>
<organism evidence="3 4">
    <name type="scientific">Victivallis vadensis</name>
    <dbReference type="NCBI Taxonomy" id="172901"/>
    <lineage>
        <taxon>Bacteria</taxon>
        <taxon>Pseudomonadati</taxon>
        <taxon>Lentisphaerota</taxon>
        <taxon>Lentisphaeria</taxon>
        <taxon>Victivallales</taxon>
        <taxon>Victivallaceae</taxon>
        <taxon>Victivallis</taxon>
    </lineage>
</organism>
<proteinExistence type="predicted"/>
<dbReference type="InterPro" id="IPR050902">
    <property type="entry name" value="ABC_Transporter_SBP"/>
</dbReference>
<dbReference type="Pfam" id="PF01497">
    <property type="entry name" value="Peripla_BP_2"/>
    <property type="match status" value="1"/>
</dbReference>
<dbReference type="PANTHER" id="PTHR30535:SF34">
    <property type="entry name" value="MOLYBDATE-BINDING PROTEIN MOLA"/>
    <property type="match status" value="1"/>
</dbReference>
<dbReference type="GO" id="GO:0071281">
    <property type="term" value="P:cellular response to iron ion"/>
    <property type="evidence" value="ECO:0007669"/>
    <property type="project" value="TreeGrafter"/>
</dbReference>
<feature type="signal peptide" evidence="1">
    <location>
        <begin position="1"/>
        <end position="24"/>
    </location>
</feature>
<evidence type="ECO:0000259" key="2">
    <source>
        <dbReference type="PROSITE" id="PS50983"/>
    </source>
</evidence>
<accession>A0A2U1ANK6</accession>
<keyword evidence="4" id="KW-1185">Reference proteome</keyword>
<evidence type="ECO:0000313" key="3">
    <source>
        <dbReference type="EMBL" id="PVY38010.1"/>
    </source>
</evidence>
<feature type="domain" description="Fe/B12 periplasmic-binding" evidence="2">
    <location>
        <begin position="55"/>
        <end position="309"/>
    </location>
</feature>
<dbReference type="EMBL" id="QEKH01000029">
    <property type="protein sequence ID" value="PVY38010.1"/>
    <property type="molecule type" value="Genomic_DNA"/>
</dbReference>
<dbReference type="GeneID" id="78296520"/>
<gene>
    <name evidence="3" type="ORF">C8D82_12932</name>
</gene>
<evidence type="ECO:0000313" key="4">
    <source>
        <dbReference type="Proteomes" id="UP000245959"/>
    </source>
</evidence>
<dbReference type="AlphaFoldDB" id="A0A2U1ANK6"/>
<dbReference type="SUPFAM" id="SSF53807">
    <property type="entry name" value="Helical backbone' metal receptor"/>
    <property type="match status" value="1"/>
</dbReference>
<dbReference type="Gene3D" id="3.40.50.1980">
    <property type="entry name" value="Nitrogenase molybdenum iron protein domain"/>
    <property type="match status" value="2"/>
</dbReference>
<dbReference type="PROSITE" id="PS50983">
    <property type="entry name" value="FE_B12_PBP"/>
    <property type="match status" value="1"/>
</dbReference>
<dbReference type="PANTHER" id="PTHR30535">
    <property type="entry name" value="VITAMIN B12-BINDING PROTEIN"/>
    <property type="match status" value="1"/>
</dbReference>
<protein>
    <submittedName>
        <fullName evidence="3">ABC-type Fe3+-hydroxamate transport system substrate-binding protein</fullName>
    </submittedName>
</protein>
<sequence>MKRYAGFRLAAILLLLISAPFCGAAEPGIVSEDESSLTFRQNDGTEVILPRRPGSTVICYSSLVQVWYAAGGTAVAIPAVPTRDTLPEAARGLPQLGTHNTMSAEKIMMHRPDLVLLNDKLPGHRQLRRTLAELNIPAACIDYRNYRDFREIFELFRRLNGSGASADAITGKVDALCAQARRLPSPAFASIYIGVGIRAETDRANAACMAALLGGRNIVPPGRSSRGPFSYEQLLLRDPDVIFLVTTGNVAGAREVFRKEFEARPEWKSLRAVKNNRVHFLPPDLFLYLPGSRFPEAFRHLAKLLYPDQEFIE</sequence>
<comment type="caution">
    <text evidence="3">The sequence shown here is derived from an EMBL/GenBank/DDBJ whole genome shotgun (WGS) entry which is preliminary data.</text>
</comment>